<dbReference type="NCBIfam" id="TIGR02436">
    <property type="entry name" value="four helix bundle protein"/>
    <property type="match status" value="1"/>
</dbReference>
<evidence type="ECO:0000313" key="1">
    <source>
        <dbReference type="EMBL" id="EHQ01431.1"/>
    </source>
</evidence>
<accession>H2BSA8</accession>
<dbReference type="EMBL" id="JH594606">
    <property type="protein sequence ID" value="EHQ01431.1"/>
    <property type="molecule type" value="Genomic_DNA"/>
</dbReference>
<dbReference type="InterPro" id="IPR036583">
    <property type="entry name" value="23S_rRNA_IVS_sf"/>
</dbReference>
<organism evidence="1 2">
    <name type="scientific">Gillisia limnaea (strain DSM 15749 / LMG 21470 / R-8282)</name>
    <dbReference type="NCBI Taxonomy" id="865937"/>
    <lineage>
        <taxon>Bacteria</taxon>
        <taxon>Pseudomonadati</taxon>
        <taxon>Bacteroidota</taxon>
        <taxon>Flavobacteriia</taxon>
        <taxon>Flavobacteriales</taxon>
        <taxon>Flavobacteriaceae</taxon>
        <taxon>Gillisia</taxon>
    </lineage>
</organism>
<dbReference type="Pfam" id="PF05635">
    <property type="entry name" value="23S_rRNA_IVP"/>
    <property type="match status" value="1"/>
</dbReference>
<dbReference type="CDD" id="cd16377">
    <property type="entry name" value="23S_rRNA_IVP_like"/>
    <property type="match status" value="1"/>
</dbReference>
<dbReference type="Gene3D" id="1.20.1440.60">
    <property type="entry name" value="23S rRNA-intervening sequence"/>
    <property type="match status" value="1"/>
</dbReference>
<proteinExistence type="predicted"/>
<dbReference type="AlphaFoldDB" id="H2BSA8"/>
<dbReference type="eggNOG" id="COG0399">
    <property type="taxonomic scope" value="Bacteria"/>
</dbReference>
<reference evidence="2" key="1">
    <citation type="journal article" date="2012" name="Stand. Genomic Sci.">
        <title>Genome sequence of the Antarctic rhodopsins-containing flavobacterium Gillisia limnaea type strain (R-8282(T)).</title>
        <authorList>
            <person name="Riedel T."/>
            <person name="Held B."/>
            <person name="Nolan M."/>
            <person name="Lucas S."/>
            <person name="Lapidus A."/>
            <person name="Tice H."/>
            <person name="Del Rio T.G."/>
            <person name="Cheng J.F."/>
            <person name="Han C."/>
            <person name="Tapia R."/>
            <person name="Goodwin L.A."/>
            <person name="Pitluck S."/>
            <person name="Liolios K."/>
            <person name="Mavromatis K."/>
            <person name="Pagani I."/>
            <person name="Ivanova N."/>
            <person name="Mikhailova N."/>
            <person name="Pati A."/>
            <person name="Chen A."/>
            <person name="Palaniappan K."/>
            <person name="Land M."/>
            <person name="Rohde M."/>
            <person name="Tindall B.J."/>
            <person name="Detter J.C."/>
            <person name="Goker M."/>
            <person name="Bristow J."/>
            <person name="Eisen J.A."/>
            <person name="Markowitz V."/>
            <person name="Hugenholtz P."/>
            <person name="Kyrpides N.C."/>
            <person name="Klenk H.P."/>
            <person name="Woyke T."/>
        </authorList>
    </citation>
    <scope>NUCLEOTIDE SEQUENCE [LARGE SCALE GENOMIC DNA]</scope>
    <source>
        <strain evidence="2">DSM 15749 / LMG 21470 / R-8282</strain>
    </source>
</reference>
<keyword evidence="2" id="KW-1185">Reference proteome</keyword>
<dbReference type="PANTHER" id="PTHR38471:SF2">
    <property type="entry name" value="FOUR HELIX BUNDLE PROTEIN"/>
    <property type="match status" value="1"/>
</dbReference>
<dbReference type="Proteomes" id="UP000003844">
    <property type="component" value="Unassembled WGS sequence"/>
</dbReference>
<dbReference type="RefSeq" id="WP_006987753.1">
    <property type="nucleotide sequence ID" value="NZ_JH594606.1"/>
</dbReference>
<dbReference type="InterPro" id="IPR012657">
    <property type="entry name" value="23S_rRNA-intervening_sequence"/>
</dbReference>
<keyword evidence="1" id="KW-0687">Ribonucleoprotein</keyword>
<name>H2BSA8_GILLR</name>
<dbReference type="STRING" id="865937.Gilli_0727"/>
<dbReference type="GO" id="GO:0005840">
    <property type="term" value="C:ribosome"/>
    <property type="evidence" value="ECO:0007669"/>
    <property type="project" value="UniProtKB-KW"/>
</dbReference>
<sequence>MYEFYFEKLEVWKNARHFVKDIYLTTESFPNSEKFGLTSQIRRATVSITANIAEGFSRKTITEKARFINIAYSSAWEVINLLILSLDLEFMKEDKYLDLRKKAEHITNQLNALYKTLKSH</sequence>
<dbReference type="OrthoDB" id="9811959at2"/>
<dbReference type="SUPFAM" id="SSF158446">
    <property type="entry name" value="IVS-encoded protein-like"/>
    <property type="match status" value="1"/>
</dbReference>
<evidence type="ECO:0000313" key="2">
    <source>
        <dbReference type="Proteomes" id="UP000003844"/>
    </source>
</evidence>
<dbReference type="PANTHER" id="PTHR38471">
    <property type="entry name" value="FOUR HELIX BUNDLE PROTEIN"/>
    <property type="match status" value="1"/>
</dbReference>
<gene>
    <name evidence="1" type="ORF">Gilli_0727</name>
</gene>
<dbReference type="HOGENOM" id="CLU_129874_0_4_10"/>
<protein>
    <submittedName>
        <fullName evidence="1">S23 ribosomal protein</fullName>
    </submittedName>
</protein>
<keyword evidence="1" id="KW-0689">Ribosomal protein</keyword>